<evidence type="ECO:0000256" key="1">
    <source>
        <dbReference type="SAM" id="MobiDB-lite"/>
    </source>
</evidence>
<dbReference type="EMBL" id="RJVU01051519">
    <property type="protein sequence ID" value="ROL41666.1"/>
    <property type="molecule type" value="Genomic_DNA"/>
</dbReference>
<sequence length="416" mass="47205">MDLPDVQLLCLEQKDRSLEDHTRYFLDLAYLTHYPDSCLCTFNYVGLNTLKKAKLSGEDHQGSFAAYVEQVLERNGSLLTICQSEEDITSPTLSPETSQPPTTSYREMKHEPTTDGKPEPAASDKPEQVPPRTSDQVCVSRLHSLFLWNYFLRWFRPVQNFLKSHPAFLSRLLSQHQPVCRFHLCWFLLDPLFIHLPHCAAWMRMLASSHQLRFGKRIPWLHGNPLSPRIHLDHPTLQLLLDSMLPQRHQGSSVLGLYRAPFSLQPHLGQVLTLLHHGLPLPWLRLVPPSLWLHRTPPSLQRCLGQGSLQLHPSLPSPPRSCEPSVPPWPSRSLVSPWVSMMALWISAPWLLSPSNPPWASFLAGLWVPLWLLPPSSPPRFFPAEPSLVSYPSPAPRQPPESPARFLCYLARGSGG</sequence>
<feature type="compositionally biased region" description="Polar residues" evidence="1">
    <location>
        <begin position="89"/>
        <end position="105"/>
    </location>
</feature>
<accession>A0A3N0Y646</accession>
<dbReference type="Proteomes" id="UP000281406">
    <property type="component" value="Unassembled WGS sequence"/>
</dbReference>
<comment type="caution">
    <text evidence="2">The sequence shown here is derived from an EMBL/GenBank/DDBJ whole genome shotgun (WGS) entry which is preliminary data.</text>
</comment>
<evidence type="ECO:0000313" key="3">
    <source>
        <dbReference type="Proteomes" id="UP000281406"/>
    </source>
</evidence>
<gene>
    <name evidence="2" type="ORF">DPX16_9257</name>
</gene>
<organism evidence="2 3">
    <name type="scientific">Anabarilius grahami</name>
    <name type="common">Kanglang fish</name>
    <name type="synonym">Barilius grahami</name>
    <dbReference type="NCBI Taxonomy" id="495550"/>
    <lineage>
        <taxon>Eukaryota</taxon>
        <taxon>Metazoa</taxon>
        <taxon>Chordata</taxon>
        <taxon>Craniata</taxon>
        <taxon>Vertebrata</taxon>
        <taxon>Euteleostomi</taxon>
        <taxon>Actinopterygii</taxon>
        <taxon>Neopterygii</taxon>
        <taxon>Teleostei</taxon>
        <taxon>Ostariophysi</taxon>
        <taxon>Cypriniformes</taxon>
        <taxon>Xenocyprididae</taxon>
        <taxon>Xenocypridinae</taxon>
        <taxon>Xenocypridinae incertae sedis</taxon>
        <taxon>Anabarilius</taxon>
    </lineage>
</organism>
<protein>
    <submittedName>
        <fullName evidence="2">Uncharacterized protein</fullName>
    </submittedName>
</protein>
<feature type="compositionally biased region" description="Basic and acidic residues" evidence="1">
    <location>
        <begin position="106"/>
        <end position="127"/>
    </location>
</feature>
<proteinExistence type="predicted"/>
<feature type="region of interest" description="Disordered" evidence="1">
    <location>
        <begin position="89"/>
        <end position="133"/>
    </location>
</feature>
<name>A0A3N0Y646_ANAGA</name>
<dbReference type="AlphaFoldDB" id="A0A3N0Y646"/>
<keyword evidence="3" id="KW-1185">Reference proteome</keyword>
<evidence type="ECO:0000313" key="2">
    <source>
        <dbReference type="EMBL" id="ROL41666.1"/>
    </source>
</evidence>
<reference evidence="2 3" key="1">
    <citation type="submission" date="2018-10" db="EMBL/GenBank/DDBJ databases">
        <title>Genome assembly for a Yunnan-Guizhou Plateau 3E fish, Anabarilius grahami (Regan), and its evolutionary and genetic applications.</title>
        <authorList>
            <person name="Jiang W."/>
        </authorList>
    </citation>
    <scope>NUCLEOTIDE SEQUENCE [LARGE SCALE GENOMIC DNA]</scope>
    <source>
        <strain evidence="2">AG-KIZ</strain>
        <tissue evidence="2">Muscle</tissue>
    </source>
</reference>